<feature type="transmembrane region" description="Helical" evidence="11">
    <location>
        <begin position="398"/>
        <end position="425"/>
    </location>
</feature>
<dbReference type="Pfam" id="PF00005">
    <property type="entry name" value="ABC_tran"/>
    <property type="match status" value="1"/>
</dbReference>
<comment type="similarity">
    <text evidence="2">Belongs to the ABC transporter superfamily. ABCG family. PDR (TC 3.A.1.205) subfamily.</text>
</comment>
<keyword evidence="9 11" id="KW-0472">Membrane</keyword>
<dbReference type="Gene3D" id="3.40.50.300">
    <property type="entry name" value="P-loop containing nucleotide triphosphate hydrolases"/>
    <property type="match status" value="2"/>
</dbReference>
<reference evidence="13" key="1">
    <citation type="submission" date="2022-04" db="EMBL/GenBank/DDBJ databases">
        <title>Carnegiea gigantea Genome sequencing and assembly v2.</title>
        <authorList>
            <person name="Copetti D."/>
            <person name="Sanderson M.J."/>
            <person name="Burquez A."/>
            <person name="Wojciechowski M.F."/>
        </authorList>
    </citation>
    <scope>NUCLEOTIDE SEQUENCE</scope>
    <source>
        <strain evidence="13">SGP5-SGP5p</strain>
        <tissue evidence="13">Aerial part</tissue>
    </source>
</reference>
<dbReference type="CDD" id="cd03232">
    <property type="entry name" value="ABCG_PDR_domain2"/>
    <property type="match status" value="1"/>
</dbReference>
<feature type="transmembrane region" description="Helical" evidence="11">
    <location>
        <begin position="174"/>
        <end position="195"/>
    </location>
</feature>
<feature type="transmembrane region" description="Helical" evidence="11">
    <location>
        <begin position="292"/>
        <end position="313"/>
    </location>
</feature>
<comment type="subcellular location">
    <subcellularLocation>
        <location evidence="1">Membrane</location>
        <topology evidence="1">Multi-pass membrane protein</topology>
    </subcellularLocation>
</comment>
<feature type="compositionally biased region" description="Polar residues" evidence="10">
    <location>
        <begin position="454"/>
        <end position="464"/>
    </location>
</feature>
<dbReference type="SUPFAM" id="SSF52540">
    <property type="entry name" value="P-loop containing nucleoside triphosphate hydrolases"/>
    <property type="match status" value="2"/>
</dbReference>
<evidence type="ECO:0000259" key="12">
    <source>
        <dbReference type="PROSITE" id="PS50893"/>
    </source>
</evidence>
<dbReference type="EMBL" id="JAKOGI010000226">
    <property type="protein sequence ID" value="KAJ8439252.1"/>
    <property type="molecule type" value="Genomic_DNA"/>
</dbReference>
<dbReference type="Pfam" id="PF01061">
    <property type="entry name" value="ABC2_membrane"/>
    <property type="match status" value="1"/>
</dbReference>
<dbReference type="InterPro" id="IPR003593">
    <property type="entry name" value="AAA+_ATPase"/>
</dbReference>
<feature type="transmembrane region" description="Helical" evidence="11">
    <location>
        <begin position="246"/>
        <end position="271"/>
    </location>
</feature>
<dbReference type="SMART" id="SM00382">
    <property type="entry name" value="AAA"/>
    <property type="match status" value="1"/>
</dbReference>
<evidence type="ECO:0000256" key="3">
    <source>
        <dbReference type="ARBA" id="ARBA00022448"/>
    </source>
</evidence>
<evidence type="ECO:0000313" key="14">
    <source>
        <dbReference type="Proteomes" id="UP001153076"/>
    </source>
</evidence>
<keyword evidence="8 11" id="KW-1133">Transmembrane helix</keyword>
<keyword evidence="6" id="KW-0547">Nucleotide-binding</keyword>
<dbReference type="FunFam" id="3.40.50.300:FF:003489">
    <property type="entry name" value="ABC transporter G family member 39"/>
    <property type="match status" value="1"/>
</dbReference>
<dbReference type="PROSITE" id="PS50893">
    <property type="entry name" value="ABC_TRANSPORTER_2"/>
    <property type="match status" value="1"/>
</dbReference>
<dbReference type="Proteomes" id="UP001153076">
    <property type="component" value="Unassembled WGS sequence"/>
</dbReference>
<keyword evidence="3" id="KW-0813">Transport</keyword>
<dbReference type="GO" id="GO:0016887">
    <property type="term" value="F:ATP hydrolysis activity"/>
    <property type="evidence" value="ECO:0007669"/>
    <property type="project" value="InterPro"/>
</dbReference>
<dbReference type="AlphaFoldDB" id="A0A9Q1K9P7"/>
<evidence type="ECO:0000256" key="8">
    <source>
        <dbReference type="ARBA" id="ARBA00022989"/>
    </source>
</evidence>
<evidence type="ECO:0000313" key="13">
    <source>
        <dbReference type="EMBL" id="KAJ8439252.1"/>
    </source>
</evidence>
<keyword evidence="5" id="KW-0677">Repeat</keyword>
<feature type="transmembrane region" description="Helical" evidence="11">
    <location>
        <begin position="207"/>
        <end position="226"/>
    </location>
</feature>
<evidence type="ECO:0000256" key="9">
    <source>
        <dbReference type="ARBA" id="ARBA00023136"/>
    </source>
</evidence>
<dbReference type="FunFam" id="3.40.50.300:FF:006093">
    <property type="entry name" value="Uncharacterized protein"/>
    <property type="match status" value="1"/>
</dbReference>
<feature type="domain" description="ABC transporter" evidence="12">
    <location>
        <begin position="495"/>
        <end position="725"/>
    </location>
</feature>
<keyword evidence="7" id="KW-0067">ATP-binding</keyword>
<organism evidence="13 14">
    <name type="scientific">Carnegiea gigantea</name>
    <dbReference type="NCBI Taxonomy" id="171969"/>
    <lineage>
        <taxon>Eukaryota</taxon>
        <taxon>Viridiplantae</taxon>
        <taxon>Streptophyta</taxon>
        <taxon>Embryophyta</taxon>
        <taxon>Tracheophyta</taxon>
        <taxon>Spermatophyta</taxon>
        <taxon>Magnoliopsida</taxon>
        <taxon>eudicotyledons</taxon>
        <taxon>Gunneridae</taxon>
        <taxon>Pentapetalae</taxon>
        <taxon>Caryophyllales</taxon>
        <taxon>Cactineae</taxon>
        <taxon>Cactaceae</taxon>
        <taxon>Cactoideae</taxon>
        <taxon>Echinocereeae</taxon>
        <taxon>Carnegiea</taxon>
    </lineage>
</organism>
<comment type="caution">
    <text evidence="13">The sequence shown here is derived from an EMBL/GenBank/DDBJ whole genome shotgun (WGS) entry which is preliminary data.</text>
</comment>
<evidence type="ECO:0000256" key="4">
    <source>
        <dbReference type="ARBA" id="ARBA00022692"/>
    </source>
</evidence>
<evidence type="ECO:0000256" key="10">
    <source>
        <dbReference type="SAM" id="MobiDB-lite"/>
    </source>
</evidence>
<dbReference type="InterPro" id="IPR013581">
    <property type="entry name" value="PDR_assoc"/>
</dbReference>
<keyword evidence="14" id="KW-1185">Reference proteome</keyword>
<evidence type="ECO:0000256" key="7">
    <source>
        <dbReference type="ARBA" id="ARBA00022840"/>
    </source>
</evidence>
<evidence type="ECO:0000256" key="11">
    <source>
        <dbReference type="SAM" id="Phobius"/>
    </source>
</evidence>
<evidence type="ECO:0000256" key="1">
    <source>
        <dbReference type="ARBA" id="ARBA00004141"/>
    </source>
</evidence>
<proteinExistence type="inferred from homology"/>
<gene>
    <name evidence="13" type="ORF">Cgig2_030187</name>
</gene>
<keyword evidence="4 11" id="KW-0812">Transmembrane</keyword>
<dbReference type="InterPro" id="IPR003439">
    <property type="entry name" value="ABC_transporter-like_ATP-bd"/>
</dbReference>
<dbReference type="InterPro" id="IPR027417">
    <property type="entry name" value="P-loop_NTPase"/>
</dbReference>
<dbReference type="OrthoDB" id="66620at2759"/>
<evidence type="ECO:0000256" key="6">
    <source>
        <dbReference type="ARBA" id="ARBA00022741"/>
    </source>
</evidence>
<dbReference type="GO" id="GO:0005524">
    <property type="term" value="F:ATP binding"/>
    <property type="evidence" value="ECO:0007669"/>
    <property type="project" value="UniProtKB-KW"/>
</dbReference>
<dbReference type="InterPro" id="IPR034003">
    <property type="entry name" value="ABCG_PDR_2"/>
</dbReference>
<dbReference type="GO" id="GO:0005886">
    <property type="term" value="C:plasma membrane"/>
    <property type="evidence" value="ECO:0007669"/>
    <property type="project" value="UniProtKB-ARBA"/>
</dbReference>
<accession>A0A9Q1K9P7</accession>
<evidence type="ECO:0000256" key="5">
    <source>
        <dbReference type="ARBA" id="ARBA00022737"/>
    </source>
</evidence>
<dbReference type="PANTHER" id="PTHR19241">
    <property type="entry name" value="ATP-BINDING CASSETTE TRANSPORTER"/>
    <property type="match status" value="1"/>
</dbReference>
<sequence>MDEITNGLDSSTAFQIVSCIRQLVHITNATALIALLQPAPETFDLFDDVILMAEGQIVYRGPRDCVLQFFNDCGFRSPLRKGVADFRQEVLSRKDQQQCWFHEDPYSCVSAYLFHDKFRTSSIGVVLHEEVSRPHAKTQGDEDAICFSKFSLPKWKLFKACLSREFLLMKRNSFIYVFKLSQLVVVSLIAMTVFLRTRMRIDIRHANYYLGALFYGLIMLLVDGLPEVSMTIMRLPVFFKQRDLCFYPAWAYAIPATILKVPLSVLAASLWTVLTYYTIGYTPEAGRFFRQLLLLSGVHFSSMSLFWFFAAFFRTMVTATFASVMLIMFVCIFSGFVIPRPSMPGWLKWGFWVAPLTYGEIGLAVIEFLAPRWEKISPSNATLGQEVLQSRGLQFDDYYYWISVGALFGFSLLANVGYTLALSFLKAPGTSALMISREKLSQLQGLRDPKEDTNSPTSSKSSRPGNDAVPRNMVLPFQPLTMTFHSVQYYVDTPLEMRERGFSEKKLQLLNGITAAFRPGVLTALMSVSGAGKTTLLDVLAGRKTSGTIEGEIRIGGYPKVQDTFARISGYCEQTDIHSPQITVEESLIFSAWLRLPDDIDLKDQKCTSVTLFTMRAQEFVNEVLETIELDEVKDSLVGIPGVGGLSTEQRKRLTIAVELVANPSIIFMDEPTTGLDARAAAIVMRAVKNAVVTGRTVVCTIHQPSIDIFEALDEVRNLPHLDRKF</sequence>
<evidence type="ECO:0000256" key="2">
    <source>
        <dbReference type="ARBA" id="ARBA00006012"/>
    </source>
</evidence>
<name>A0A9Q1K9P7_9CARY</name>
<dbReference type="InterPro" id="IPR013525">
    <property type="entry name" value="ABC2_TM"/>
</dbReference>
<protein>
    <recommendedName>
        <fullName evidence="12">ABC transporter domain-containing protein</fullName>
    </recommendedName>
</protein>
<feature type="region of interest" description="Disordered" evidence="10">
    <location>
        <begin position="444"/>
        <end position="470"/>
    </location>
</feature>
<dbReference type="Pfam" id="PF08370">
    <property type="entry name" value="PDR_assoc"/>
    <property type="match status" value="1"/>
</dbReference>
<feature type="transmembrane region" description="Helical" evidence="11">
    <location>
        <begin position="319"/>
        <end position="338"/>
    </location>
</feature>
<dbReference type="GO" id="GO:0140359">
    <property type="term" value="F:ABC-type transporter activity"/>
    <property type="evidence" value="ECO:0007669"/>
    <property type="project" value="InterPro"/>
</dbReference>